<dbReference type="RefSeq" id="XP_031913510.1">
    <property type="nucleotide sequence ID" value="XM_032054595.1"/>
</dbReference>
<name>A0A5N6SU68_ASPPS</name>
<gene>
    <name evidence="1" type="ORF">BDV38DRAFT_246778</name>
</gene>
<accession>A0A5N6SU68</accession>
<keyword evidence="2" id="KW-1185">Reference proteome</keyword>
<dbReference type="EMBL" id="ML743577">
    <property type="protein sequence ID" value="KAE8137447.1"/>
    <property type="molecule type" value="Genomic_DNA"/>
</dbReference>
<evidence type="ECO:0000313" key="1">
    <source>
        <dbReference type="EMBL" id="KAE8137447.1"/>
    </source>
</evidence>
<dbReference type="GeneID" id="43638805"/>
<reference evidence="1 2" key="1">
    <citation type="submission" date="2019-04" db="EMBL/GenBank/DDBJ databases">
        <title>Friends and foes A comparative genomics study of 23 Aspergillus species from section Flavi.</title>
        <authorList>
            <consortium name="DOE Joint Genome Institute"/>
            <person name="Kjaerbolling I."/>
            <person name="Vesth T."/>
            <person name="Frisvad J.C."/>
            <person name="Nybo J.L."/>
            <person name="Theobald S."/>
            <person name="Kildgaard S."/>
            <person name="Isbrandt T."/>
            <person name="Kuo A."/>
            <person name="Sato A."/>
            <person name="Lyhne E.K."/>
            <person name="Kogle M.E."/>
            <person name="Wiebenga A."/>
            <person name="Kun R.S."/>
            <person name="Lubbers R.J."/>
            <person name="Makela M.R."/>
            <person name="Barry K."/>
            <person name="Chovatia M."/>
            <person name="Clum A."/>
            <person name="Daum C."/>
            <person name="Haridas S."/>
            <person name="He G."/>
            <person name="LaButti K."/>
            <person name="Lipzen A."/>
            <person name="Mondo S."/>
            <person name="Riley R."/>
            <person name="Salamov A."/>
            <person name="Simmons B.A."/>
            <person name="Magnuson J.K."/>
            <person name="Henrissat B."/>
            <person name="Mortensen U.H."/>
            <person name="Larsen T.O."/>
            <person name="Devries R.P."/>
            <person name="Grigoriev I.V."/>
            <person name="Machida M."/>
            <person name="Baker S.E."/>
            <person name="Andersen M.R."/>
        </authorList>
    </citation>
    <scope>NUCLEOTIDE SEQUENCE [LARGE SCALE GENOMIC DNA]</scope>
    <source>
        <strain evidence="1 2">CBS 117625</strain>
    </source>
</reference>
<dbReference type="AlphaFoldDB" id="A0A5N6SU68"/>
<organism evidence="1 2">
    <name type="scientific">Aspergillus pseudotamarii</name>
    <dbReference type="NCBI Taxonomy" id="132259"/>
    <lineage>
        <taxon>Eukaryota</taxon>
        <taxon>Fungi</taxon>
        <taxon>Dikarya</taxon>
        <taxon>Ascomycota</taxon>
        <taxon>Pezizomycotina</taxon>
        <taxon>Eurotiomycetes</taxon>
        <taxon>Eurotiomycetidae</taxon>
        <taxon>Eurotiales</taxon>
        <taxon>Aspergillaceae</taxon>
        <taxon>Aspergillus</taxon>
        <taxon>Aspergillus subgen. Circumdati</taxon>
    </lineage>
</organism>
<protein>
    <submittedName>
        <fullName evidence="1">Uncharacterized protein</fullName>
    </submittedName>
</protein>
<sequence length="126" mass="14757">MVRQLRSPTPLVSQQATWLLQLPRRGRHRAGRMLRFRIPLVRPEQHFISWLELHWEPESPESPESPPSQLSQGAAVTAVATARRVMTERNCILVDENFNVEEDERCNCSLRKRTKRTRDLVCLMKK</sequence>
<proteinExistence type="predicted"/>
<dbReference type="Proteomes" id="UP000325672">
    <property type="component" value="Unassembled WGS sequence"/>
</dbReference>
<evidence type="ECO:0000313" key="2">
    <source>
        <dbReference type="Proteomes" id="UP000325672"/>
    </source>
</evidence>